<sequence>MYAPGVTVLVPLKPLAEAKSRLRGAAAGHEDLVLDLARATVSAALAADGVAQVLVVTRDRRAAAALRECGAGLLADEGRDLNDTLRRAAAVATGRGDGSGRAADRGSAGGVPLVAALPADVPALRPAELAQALAAAAGRRAFVPDAAGLGTVLLVAAPGDPLDPRFGPGSAAAHEHSGAIRLAGAWPTLRRDVDTADDLAVVRAWGVLRADVTA</sequence>
<evidence type="ECO:0000313" key="6">
    <source>
        <dbReference type="Proteomes" id="UP001596392"/>
    </source>
</evidence>
<dbReference type="GO" id="GO:0043814">
    <property type="term" value="F:phospholactate guanylyltransferase activity"/>
    <property type="evidence" value="ECO:0007669"/>
    <property type="project" value="UniProtKB-EC"/>
</dbReference>
<dbReference type="Proteomes" id="UP001596392">
    <property type="component" value="Unassembled WGS sequence"/>
</dbReference>
<keyword evidence="1 5" id="KW-0808">Transferase</keyword>
<dbReference type="SUPFAM" id="SSF53448">
    <property type="entry name" value="Nucleotide-diphospho-sugar transferases"/>
    <property type="match status" value="1"/>
</dbReference>
<dbReference type="NCBIfam" id="TIGR03552">
    <property type="entry name" value="F420_cofC"/>
    <property type="match status" value="1"/>
</dbReference>
<proteinExistence type="predicted"/>
<reference evidence="6" key="1">
    <citation type="journal article" date="2019" name="Int. J. Syst. Evol. Microbiol.">
        <title>The Global Catalogue of Microorganisms (GCM) 10K type strain sequencing project: providing services to taxonomists for standard genome sequencing and annotation.</title>
        <authorList>
            <consortium name="The Broad Institute Genomics Platform"/>
            <consortium name="The Broad Institute Genome Sequencing Center for Infectious Disease"/>
            <person name="Wu L."/>
            <person name="Ma J."/>
        </authorList>
    </citation>
    <scope>NUCLEOTIDE SEQUENCE [LARGE SCALE GENOMIC DNA]</scope>
    <source>
        <strain evidence="6">CGMCC 1.9106</strain>
    </source>
</reference>
<protein>
    <submittedName>
        <fullName evidence="5">2-phospho-L-lactate guanylyltransferase</fullName>
        <ecNumber evidence="5">2.7.7.68</ecNumber>
    </submittedName>
</protein>
<dbReference type="InterPro" id="IPR029044">
    <property type="entry name" value="Nucleotide-diphossugar_trans"/>
</dbReference>
<evidence type="ECO:0000313" key="5">
    <source>
        <dbReference type="EMBL" id="MFC7244096.1"/>
    </source>
</evidence>
<dbReference type="PANTHER" id="PTHR40392:SF1">
    <property type="entry name" value="2-PHOSPHO-L-LACTATE GUANYLYLTRANSFERASE"/>
    <property type="match status" value="1"/>
</dbReference>
<evidence type="ECO:0000256" key="4">
    <source>
        <dbReference type="ARBA" id="ARBA00023134"/>
    </source>
</evidence>
<keyword evidence="3" id="KW-0547">Nucleotide-binding</keyword>
<keyword evidence="6" id="KW-1185">Reference proteome</keyword>
<evidence type="ECO:0000256" key="2">
    <source>
        <dbReference type="ARBA" id="ARBA00022695"/>
    </source>
</evidence>
<evidence type="ECO:0000256" key="3">
    <source>
        <dbReference type="ARBA" id="ARBA00022741"/>
    </source>
</evidence>
<evidence type="ECO:0000256" key="1">
    <source>
        <dbReference type="ARBA" id="ARBA00022679"/>
    </source>
</evidence>
<dbReference type="EC" id="2.7.7.68" evidence="5"/>
<dbReference type="RefSeq" id="WP_376807151.1">
    <property type="nucleotide sequence ID" value="NZ_JBHTAC010000014.1"/>
</dbReference>
<dbReference type="EMBL" id="JBHTAC010000014">
    <property type="protein sequence ID" value="MFC7244096.1"/>
    <property type="molecule type" value="Genomic_DNA"/>
</dbReference>
<gene>
    <name evidence="5" type="primary">cofC</name>
    <name evidence="5" type="ORF">ACFQO7_16615</name>
</gene>
<dbReference type="Gene3D" id="3.90.550.10">
    <property type="entry name" value="Spore Coat Polysaccharide Biosynthesis Protein SpsA, Chain A"/>
    <property type="match status" value="1"/>
</dbReference>
<accession>A0ABW2GVQ6</accession>
<dbReference type="PANTHER" id="PTHR40392">
    <property type="entry name" value="2-PHOSPHO-L-LACTATE GUANYLYLTRANSFERASE"/>
    <property type="match status" value="1"/>
</dbReference>
<comment type="caution">
    <text evidence="5">The sequence shown here is derived from an EMBL/GenBank/DDBJ whole genome shotgun (WGS) entry which is preliminary data.</text>
</comment>
<keyword evidence="2 5" id="KW-0548">Nucleotidyltransferase</keyword>
<dbReference type="InterPro" id="IPR002835">
    <property type="entry name" value="CofC"/>
</dbReference>
<keyword evidence="4" id="KW-0342">GTP-binding</keyword>
<organism evidence="5 6">
    <name type="scientific">Catellatospora aurea</name>
    <dbReference type="NCBI Taxonomy" id="1337874"/>
    <lineage>
        <taxon>Bacteria</taxon>
        <taxon>Bacillati</taxon>
        <taxon>Actinomycetota</taxon>
        <taxon>Actinomycetes</taxon>
        <taxon>Micromonosporales</taxon>
        <taxon>Micromonosporaceae</taxon>
        <taxon>Catellatospora</taxon>
    </lineage>
</organism>
<name>A0ABW2GVQ6_9ACTN</name>